<dbReference type="KEGG" id="ptc:phytr_8860"/>
<evidence type="ECO:0000313" key="2">
    <source>
        <dbReference type="EMBL" id="AVP87817.1"/>
    </source>
</evidence>
<feature type="chain" id="PRO_5015180652" description="Lipoprotein" evidence="1">
    <location>
        <begin position="23"/>
        <end position="181"/>
    </location>
</feature>
<dbReference type="PROSITE" id="PS51257">
    <property type="entry name" value="PROKAR_LIPOPROTEIN"/>
    <property type="match status" value="1"/>
</dbReference>
<proteinExistence type="predicted"/>
<sequence>MRNLISKNFILLIISVILSACGSTLHMHDKKECKQYTRVIINDFKDKASKKHNDPHVIAEGKRFADMIAREMLKKNLFAQVDRNVESDEPALLIDGEIIKYQEGNAALRMIIGLGAGSSTFKAKAHLKDNETKKTIGNIDLNQTSWVPGGVLAGVQDIQSHLQSAATGVANKCSKFKQQDN</sequence>
<dbReference type="EMBL" id="CP027845">
    <property type="protein sequence ID" value="AVP87817.1"/>
    <property type="molecule type" value="Genomic_DNA"/>
</dbReference>
<feature type="signal peptide" evidence="1">
    <location>
        <begin position="1"/>
        <end position="22"/>
    </location>
</feature>
<dbReference type="Pfam" id="PF14366">
    <property type="entry name" value="DUF4410"/>
    <property type="match status" value="1"/>
</dbReference>
<protein>
    <recommendedName>
        <fullName evidence="4">Lipoprotein</fullName>
    </recommendedName>
</protein>
<gene>
    <name evidence="2" type="ORF">phytr_8860</name>
</gene>
<evidence type="ECO:0000256" key="1">
    <source>
        <dbReference type="SAM" id="SignalP"/>
    </source>
</evidence>
<keyword evidence="3" id="KW-1185">Reference proteome</keyword>
<dbReference type="InterPro" id="IPR025522">
    <property type="entry name" value="DUF4410"/>
</dbReference>
<accession>A0A2P1P981</accession>
<evidence type="ECO:0000313" key="3">
    <source>
        <dbReference type="Proteomes" id="UP000241762"/>
    </source>
</evidence>
<reference evidence="2 3" key="1">
    <citation type="submission" date="2018-03" db="EMBL/GenBank/DDBJ databases">
        <title>A gene transfer event suggests a long-term partnership between eustigmatophyte algae and a novel lineage of endosymbiotic bacteria.</title>
        <authorList>
            <person name="Yurchenko T."/>
            <person name="Sevcikova T."/>
            <person name="Pribyl P."/>
            <person name="El Karkouri K."/>
            <person name="Klimes V."/>
            <person name="Amaral R."/>
            <person name="Zbrankova V."/>
            <person name="Kim E."/>
            <person name="Raoult D."/>
            <person name="Santos L.M.A."/>
            <person name="Elias M."/>
        </authorList>
    </citation>
    <scope>NUCLEOTIDE SEQUENCE [LARGE SCALE GENOMIC DNA]</scope>
    <source>
        <strain evidence="2">CCALA 838</strain>
    </source>
</reference>
<organism evidence="2 3">
    <name type="scientific">Candidatus Phycorickettsia trachydisci</name>
    <dbReference type="NCBI Taxonomy" id="2115978"/>
    <lineage>
        <taxon>Bacteria</taxon>
        <taxon>Pseudomonadati</taxon>
        <taxon>Pseudomonadota</taxon>
        <taxon>Alphaproteobacteria</taxon>
        <taxon>Rickettsiales</taxon>
        <taxon>Rickettsiaceae</taxon>
        <taxon>Candidatus Phycorickettsia</taxon>
    </lineage>
</organism>
<dbReference type="Proteomes" id="UP000241762">
    <property type="component" value="Chromosome"/>
</dbReference>
<name>A0A2P1P981_9RICK</name>
<dbReference type="AlphaFoldDB" id="A0A2P1P981"/>
<evidence type="ECO:0008006" key="4">
    <source>
        <dbReference type="Google" id="ProtNLM"/>
    </source>
</evidence>
<dbReference type="OrthoDB" id="111773at2"/>
<keyword evidence="1" id="KW-0732">Signal</keyword>
<dbReference type="RefSeq" id="WP_106874661.1">
    <property type="nucleotide sequence ID" value="NZ_CP027845.1"/>
</dbReference>